<protein>
    <submittedName>
        <fullName evidence="4">4'-phosphopantetheinyl transferase</fullName>
    </submittedName>
</protein>
<dbReference type="InterPro" id="IPR037143">
    <property type="entry name" value="4-PPantetheinyl_Trfase_dom_sf"/>
</dbReference>
<dbReference type="Proteomes" id="UP000001880">
    <property type="component" value="Chromosome"/>
</dbReference>
<dbReference type="EMBL" id="CP001804">
    <property type="protein sequence ID" value="ACY16865.1"/>
    <property type="molecule type" value="Genomic_DNA"/>
</dbReference>
<evidence type="ECO:0000313" key="4">
    <source>
        <dbReference type="EMBL" id="ACY16865.1"/>
    </source>
</evidence>
<organism evidence="4 5">
    <name type="scientific">Haliangium ochraceum (strain DSM 14365 / JCM 11303 / SMP-2)</name>
    <dbReference type="NCBI Taxonomy" id="502025"/>
    <lineage>
        <taxon>Bacteria</taxon>
        <taxon>Pseudomonadati</taxon>
        <taxon>Myxococcota</taxon>
        <taxon>Polyangia</taxon>
        <taxon>Haliangiales</taxon>
        <taxon>Kofleriaceae</taxon>
        <taxon>Haliangium</taxon>
    </lineage>
</organism>
<sequence length="256" mass="28132">MQDDSAAPERASDARVDIWEVAPEALTPAQRERCLTLLDDAERERHARFVFERDRVLYRVAHAMVREVLGRYLGGAALRFAAGPWGRPELAGAEPAPLRFNLSHTHGLAALVITRSADCGVDVEAVDRIRDPLALADSVFAPAERAALRAEAPARQNERFFAYWTLKEAYIKARGMGLSLPLEQFAFTLAGAADAGAADAGDGYQGARIEFAPGFEDPGGPWWFRRWHSSPRHRGAVAVRGVEAPVLRRRVWPGPG</sequence>
<dbReference type="STRING" id="502025.Hoch_4371"/>
<proteinExistence type="inferred from homology"/>
<dbReference type="GO" id="GO:0000287">
    <property type="term" value="F:magnesium ion binding"/>
    <property type="evidence" value="ECO:0007669"/>
    <property type="project" value="InterPro"/>
</dbReference>
<accession>D0LMF9</accession>
<dbReference type="HOGENOM" id="CLU_057011_4_0_7"/>
<dbReference type="SUPFAM" id="SSF56214">
    <property type="entry name" value="4'-phosphopantetheinyl transferase"/>
    <property type="match status" value="2"/>
</dbReference>
<feature type="domain" description="4'-phosphopantetheinyl transferase" evidence="3">
    <location>
        <begin position="119"/>
        <end position="189"/>
    </location>
</feature>
<evidence type="ECO:0000313" key="5">
    <source>
        <dbReference type="Proteomes" id="UP000001880"/>
    </source>
</evidence>
<evidence type="ECO:0000259" key="3">
    <source>
        <dbReference type="Pfam" id="PF01648"/>
    </source>
</evidence>
<dbReference type="InterPro" id="IPR050559">
    <property type="entry name" value="P-Pant_transferase_sf"/>
</dbReference>
<dbReference type="InterPro" id="IPR008278">
    <property type="entry name" value="4-PPantetheinyl_Trfase_dom"/>
</dbReference>
<reference evidence="4 5" key="1">
    <citation type="journal article" date="2010" name="Stand. Genomic Sci.">
        <title>Complete genome sequence of Haliangium ochraceum type strain (SMP-2).</title>
        <authorList>
            <consortium name="US DOE Joint Genome Institute (JGI-PGF)"/>
            <person name="Ivanova N."/>
            <person name="Daum C."/>
            <person name="Lang E."/>
            <person name="Abt B."/>
            <person name="Kopitz M."/>
            <person name="Saunders E."/>
            <person name="Lapidus A."/>
            <person name="Lucas S."/>
            <person name="Glavina Del Rio T."/>
            <person name="Nolan M."/>
            <person name="Tice H."/>
            <person name="Copeland A."/>
            <person name="Cheng J.F."/>
            <person name="Chen F."/>
            <person name="Bruce D."/>
            <person name="Goodwin L."/>
            <person name="Pitluck S."/>
            <person name="Mavromatis K."/>
            <person name="Pati A."/>
            <person name="Mikhailova N."/>
            <person name="Chen A."/>
            <person name="Palaniappan K."/>
            <person name="Land M."/>
            <person name="Hauser L."/>
            <person name="Chang Y.J."/>
            <person name="Jeffries C.D."/>
            <person name="Detter J.C."/>
            <person name="Brettin T."/>
            <person name="Rohde M."/>
            <person name="Goker M."/>
            <person name="Bristow J."/>
            <person name="Markowitz V."/>
            <person name="Eisen J.A."/>
            <person name="Hugenholtz P."/>
            <person name="Kyrpides N.C."/>
            <person name="Klenk H.P."/>
        </authorList>
    </citation>
    <scope>NUCLEOTIDE SEQUENCE [LARGE SCALE GENOMIC DNA]</scope>
    <source>
        <strain evidence="5">DSM 14365 / CIP 107738 / JCM 11303 / AJ 13395 / SMP-2</strain>
    </source>
</reference>
<dbReference type="Gene3D" id="3.90.470.20">
    <property type="entry name" value="4'-phosphopantetheinyl transferase domain"/>
    <property type="match status" value="2"/>
</dbReference>
<dbReference type="Pfam" id="PF01648">
    <property type="entry name" value="ACPS"/>
    <property type="match status" value="1"/>
</dbReference>
<dbReference type="AlphaFoldDB" id="D0LMF9"/>
<comment type="similarity">
    <text evidence="1">Belongs to the P-Pant transferase superfamily. Gsp/Sfp/HetI/AcpT family.</text>
</comment>
<dbReference type="PANTHER" id="PTHR12215:SF10">
    <property type="entry name" value="L-AMINOADIPATE-SEMIALDEHYDE DEHYDROGENASE-PHOSPHOPANTETHEINYL TRANSFERASE"/>
    <property type="match status" value="1"/>
</dbReference>
<gene>
    <name evidence="4" type="ordered locus">Hoch_4371</name>
</gene>
<evidence type="ECO:0000256" key="1">
    <source>
        <dbReference type="ARBA" id="ARBA00010990"/>
    </source>
</evidence>
<dbReference type="GO" id="GO:0005829">
    <property type="term" value="C:cytosol"/>
    <property type="evidence" value="ECO:0007669"/>
    <property type="project" value="TreeGrafter"/>
</dbReference>
<keyword evidence="2 4" id="KW-0808">Transferase</keyword>
<dbReference type="RefSeq" id="WP_012829463.1">
    <property type="nucleotide sequence ID" value="NC_013440.1"/>
</dbReference>
<dbReference type="GO" id="GO:0008897">
    <property type="term" value="F:holo-[acyl-carrier-protein] synthase activity"/>
    <property type="evidence" value="ECO:0007669"/>
    <property type="project" value="InterPro"/>
</dbReference>
<keyword evidence="5" id="KW-1185">Reference proteome</keyword>
<dbReference type="eggNOG" id="COG2091">
    <property type="taxonomic scope" value="Bacteria"/>
</dbReference>
<evidence type="ECO:0000256" key="2">
    <source>
        <dbReference type="ARBA" id="ARBA00022679"/>
    </source>
</evidence>
<name>D0LMF9_HALO1</name>
<dbReference type="KEGG" id="hoh:Hoch_4371"/>
<dbReference type="PANTHER" id="PTHR12215">
    <property type="entry name" value="PHOSPHOPANTETHEINE TRANSFERASE"/>
    <property type="match status" value="1"/>
</dbReference>
<dbReference type="GO" id="GO:0019878">
    <property type="term" value="P:lysine biosynthetic process via aminoadipic acid"/>
    <property type="evidence" value="ECO:0007669"/>
    <property type="project" value="TreeGrafter"/>
</dbReference>